<gene>
    <name evidence="2" type="ORF">N7449_001310</name>
</gene>
<dbReference type="EMBL" id="JAPQKQ010000001">
    <property type="protein sequence ID" value="KAJ5214141.1"/>
    <property type="molecule type" value="Genomic_DNA"/>
</dbReference>
<keyword evidence="1" id="KW-1133">Transmembrane helix</keyword>
<keyword evidence="1" id="KW-0812">Transmembrane</keyword>
<feature type="transmembrane region" description="Helical" evidence="1">
    <location>
        <begin position="69"/>
        <end position="89"/>
    </location>
</feature>
<protein>
    <submittedName>
        <fullName evidence="2">Uncharacterized protein</fullName>
    </submittedName>
</protein>
<organism evidence="2 3">
    <name type="scientific">Penicillium cf. viridicatum</name>
    <dbReference type="NCBI Taxonomy" id="2972119"/>
    <lineage>
        <taxon>Eukaryota</taxon>
        <taxon>Fungi</taxon>
        <taxon>Dikarya</taxon>
        <taxon>Ascomycota</taxon>
        <taxon>Pezizomycotina</taxon>
        <taxon>Eurotiomycetes</taxon>
        <taxon>Eurotiomycetidae</taxon>
        <taxon>Eurotiales</taxon>
        <taxon>Aspergillaceae</taxon>
        <taxon>Penicillium</taxon>
    </lineage>
</organism>
<comment type="caution">
    <text evidence="2">The sequence shown here is derived from an EMBL/GenBank/DDBJ whole genome shotgun (WGS) entry which is preliminary data.</text>
</comment>
<accession>A0A9W9N6L0</accession>
<evidence type="ECO:0000313" key="3">
    <source>
        <dbReference type="Proteomes" id="UP001150942"/>
    </source>
</evidence>
<dbReference type="Proteomes" id="UP001150942">
    <property type="component" value="Unassembled WGS sequence"/>
</dbReference>
<proteinExistence type="predicted"/>
<keyword evidence="3" id="KW-1185">Reference proteome</keyword>
<evidence type="ECO:0000313" key="2">
    <source>
        <dbReference type="EMBL" id="KAJ5214141.1"/>
    </source>
</evidence>
<reference evidence="2" key="2">
    <citation type="journal article" date="2023" name="IMA Fungus">
        <title>Comparative genomic study of the Penicillium genus elucidates a diverse pangenome and 15 lateral gene transfer events.</title>
        <authorList>
            <person name="Petersen C."/>
            <person name="Sorensen T."/>
            <person name="Nielsen M.R."/>
            <person name="Sondergaard T.E."/>
            <person name="Sorensen J.L."/>
            <person name="Fitzpatrick D.A."/>
            <person name="Frisvad J.C."/>
            <person name="Nielsen K.L."/>
        </authorList>
    </citation>
    <scope>NUCLEOTIDE SEQUENCE</scope>
    <source>
        <strain evidence="2">IBT 20477</strain>
    </source>
</reference>
<sequence>MRVIFPLTGQAVYADQLADLCAGAPKFNFLPMEYPNPSTVAWKDEIVDQNKGTEKMQLLSKRGGKPQQYVTMELVSLLFILVLFFTLFAPGRDLTVSETTYLLGKNISAE</sequence>
<reference evidence="2" key="1">
    <citation type="submission" date="2022-11" db="EMBL/GenBank/DDBJ databases">
        <authorList>
            <person name="Petersen C."/>
        </authorList>
    </citation>
    <scope>NUCLEOTIDE SEQUENCE</scope>
    <source>
        <strain evidence="2">IBT 20477</strain>
    </source>
</reference>
<keyword evidence="1" id="KW-0472">Membrane</keyword>
<name>A0A9W9N6L0_9EURO</name>
<dbReference type="AlphaFoldDB" id="A0A9W9N6L0"/>
<dbReference type="OrthoDB" id="10029326at2759"/>
<evidence type="ECO:0000256" key="1">
    <source>
        <dbReference type="SAM" id="Phobius"/>
    </source>
</evidence>